<evidence type="ECO:0000256" key="1">
    <source>
        <dbReference type="SAM" id="MobiDB-lite"/>
    </source>
</evidence>
<dbReference type="AlphaFoldDB" id="A0A8C5PJI4"/>
<evidence type="ECO:0000313" key="2">
    <source>
        <dbReference type="Ensembl" id="ENSLLEP00000023763.1"/>
    </source>
</evidence>
<sequence>SLSSRRFLASFVLDLRASAWSANSFLRALSALNSHPPHPGKFLRHTGIGSTLSLTDAHVSALSTCKGILAATSTRVDSHRLADDQTIFNQLPDLLTGVGIGDLVGIQPYFLLAAAQHAGGEPLLQSEHAHGGCSASARKGKTTVMKSCPLQREQNEKKKT</sequence>
<organism evidence="2 3">
    <name type="scientific">Leptobrachium leishanense</name>
    <name type="common">Leishan spiny toad</name>
    <dbReference type="NCBI Taxonomy" id="445787"/>
    <lineage>
        <taxon>Eukaryota</taxon>
        <taxon>Metazoa</taxon>
        <taxon>Chordata</taxon>
        <taxon>Craniata</taxon>
        <taxon>Vertebrata</taxon>
        <taxon>Euteleostomi</taxon>
        <taxon>Amphibia</taxon>
        <taxon>Batrachia</taxon>
        <taxon>Anura</taxon>
        <taxon>Pelobatoidea</taxon>
        <taxon>Megophryidae</taxon>
        <taxon>Leptobrachium</taxon>
    </lineage>
</organism>
<protein>
    <submittedName>
        <fullName evidence="2">Uncharacterized protein</fullName>
    </submittedName>
</protein>
<dbReference type="GeneTree" id="ENSGT01120000272591"/>
<reference evidence="2" key="2">
    <citation type="submission" date="2025-09" db="UniProtKB">
        <authorList>
            <consortium name="Ensembl"/>
        </authorList>
    </citation>
    <scope>IDENTIFICATION</scope>
</reference>
<evidence type="ECO:0000313" key="3">
    <source>
        <dbReference type="Proteomes" id="UP000694569"/>
    </source>
</evidence>
<feature type="region of interest" description="Disordered" evidence="1">
    <location>
        <begin position="126"/>
        <end position="160"/>
    </location>
</feature>
<dbReference type="Proteomes" id="UP000694569">
    <property type="component" value="Unplaced"/>
</dbReference>
<reference evidence="2" key="1">
    <citation type="submission" date="2025-08" db="UniProtKB">
        <authorList>
            <consortium name="Ensembl"/>
        </authorList>
    </citation>
    <scope>IDENTIFICATION</scope>
</reference>
<keyword evidence="3" id="KW-1185">Reference proteome</keyword>
<proteinExistence type="predicted"/>
<accession>A0A8C5PJI4</accession>
<dbReference type="Ensembl" id="ENSLLET00000024672.1">
    <property type="protein sequence ID" value="ENSLLEP00000023763.1"/>
    <property type="gene ID" value="ENSLLEG00000015119.1"/>
</dbReference>
<name>A0A8C5PJI4_9ANUR</name>
<dbReference type="OrthoDB" id="9808971at2759"/>